<dbReference type="EMBL" id="JAKIKS010000006">
    <property type="protein sequence ID" value="MCL1123426.1"/>
    <property type="molecule type" value="Genomic_DNA"/>
</dbReference>
<evidence type="ECO:0000256" key="4">
    <source>
        <dbReference type="RuleBase" id="RU000363"/>
    </source>
</evidence>
<dbReference type="Proteomes" id="UP001203423">
    <property type="component" value="Unassembled WGS sequence"/>
</dbReference>
<keyword evidence="6" id="KW-1185">Reference proteome</keyword>
<evidence type="ECO:0000313" key="6">
    <source>
        <dbReference type="Proteomes" id="UP001203423"/>
    </source>
</evidence>
<dbReference type="PRINTS" id="PR00081">
    <property type="entry name" value="GDHRDH"/>
</dbReference>
<evidence type="ECO:0000256" key="3">
    <source>
        <dbReference type="ARBA" id="ARBA00023002"/>
    </source>
</evidence>
<proteinExistence type="inferred from homology"/>
<dbReference type="Pfam" id="PF00106">
    <property type="entry name" value="adh_short"/>
    <property type="match status" value="1"/>
</dbReference>
<accession>A0ABT0L8C4</accession>
<keyword evidence="3" id="KW-0560">Oxidoreductase</keyword>
<keyword evidence="2" id="KW-0521">NADP</keyword>
<gene>
    <name evidence="5" type="ORF">L2764_02750</name>
</gene>
<protein>
    <submittedName>
        <fullName evidence="5">SDR family NAD(P)-dependent oxidoreductase</fullName>
    </submittedName>
</protein>
<dbReference type="InterPro" id="IPR002347">
    <property type="entry name" value="SDR_fam"/>
</dbReference>
<dbReference type="CDD" id="cd05233">
    <property type="entry name" value="SDR_c"/>
    <property type="match status" value="1"/>
</dbReference>
<dbReference type="InterPro" id="IPR036291">
    <property type="entry name" value="NAD(P)-bd_dom_sf"/>
</dbReference>
<dbReference type="Gene3D" id="3.40.50.720">
    <property type="entry name" value="NAD(P)-binding Rossmann-like Domain"/>
    <property type="match status" value="1"/>
</dbReference>
<dbReference type="RefSeq" id="WP_248938714.1">
    <property type="nucleotide sequence ID" value="NZ_JAKIKS010000006.1"/>
</dbReference>
<dbReference type="PANTHER" id="PTHR43391:SF14">
    <property type="entry name" value="DEHYDROGENASE_REDUCTASE SDR FAMILY PROTEIN 7-LIKE"/>
    <property type="match status" value="1"/>
</dbReference>
<name>A0ABT0L8C4_9GAMM</name>
<evidence type="ECO:0000313" key="5">
    <source>
        <dbReference type="EMBL" id="MCL1123426.1"/>
    </source>
</evidence>
<reference evidence="5 6" key="1">
    <citation type="submission" date="2022-01" db="EMBL/GenBank/DDBJ databases">
        <title>Whole genome-based taxonomy of the Shewanellaceae.</title>
        <authorList>
            <person name="Martin-Rodriguez A.J."/>
        </authorList>
    </citation>
    <scope>NUCLEOTIDE SEQUENCE [LARGE SCALE GENOMIC DNA]</scope>
    <source>
        <strain evidence="5 6">DSM 17177</strain>
    </source>
</reference>
<sequence>MPYALITGGNQGIGYAIACHLAQKGYDLILVAKNKERLIKAKQALSGLYPAIKISIYRCNFAHTSSVEQLSDRILRQYSPIDILVNSAGVLTTHFIEADDNTIDHLLSINLASTLILTNKVAQHMQQQQKGHIFTLASNTGINALPKIGLYGVTKAALINYSESLFKHLLPYGVKVTCLCPSVVDTNMTNDGRIDNEAKIQPDDIVKAVDFALSLSPNALLPQMTILCRPIELEKLK</sequence>
<comment type="caution">
    <text evidence="5">The sequence shown here is derived from an EMBL/GenBank/DDBJ whole genome shotgun (WGS) entry which is preliminary data.</text>
</comment>
<dbReference type="PRINTS" id="PR00080">
    <property type="entry name" value="SDRFAMILY"/>
</dbReference>
<organism evidence="5 6">
    <name type="scientific">Shewanella surugensis</name>
    <dbReference type="NCBI Taxonomy" id="212020"/>
    <lineage>
        <taxon>Bacteria</taxon>
        <taxon>Pseudomonadati</taxon>
        <taxon>Pseudomonadota</taxon>
        <taxon>Gammaproteobacteria</taxon>
        <taxon>Alteromonadales</taxon>
        <taxon>Shewanellaceae</taxon>
        <taxon>Shewanella</taxon>
    </lineage>
</organism>
<evidence type="ECO:0000256" key="1">
    <source>
        <dbReference type="ARBA" id="ARBA00006484"/>
    </source>
</evidence>
<dbReference type="PANTHER" id="PTHR43391">
    <property type="entry name" value="RETINOL DEHYDROGENASE-RELATED"/>
    <property type="match status" value="1"/>
</dbReference>
<comment type="similarity">
    <text evidence="1 4">Belongs to the short-chain dehydrogenases/reductases (SDR) family.</text>
</comment>
<evidence type="ECO:0000256" key="2">
    <source>
        <dbReference type="ARBA" id="ARBA00022857"/>
    </source>
</evidence>
<dbReference type="SUPFAM" id="SSF51735">
    <property type="entry name" value="NAD(P)-binding Rossmann-fold domains"/>
    <property type="match status" value="1"/>
</dbReference>